<dbReference type="SUPFAM" id="SSF46934">
    <property type="entry name" value="UBA-like"/>
    <property type="match status" value="1"/>
</dbReference>
<dbReference type="GO" id="GO:0003746">
    <property type="term" value="F:translation elongation factor activity"/>
    <property type="evidence" value="ECO:0007669"/>
    <property type="project" value="UniProtKB-UniRule"/>
</dbReference>
<reference evidence="8" key="1">
    <citation type="journal article" date="2020" name="mSystems">
        <title>Genome- and Community-Level Interaction Insights into Carbon Utilization and Element Cycling Functions of Hydrothermarchaeota in Hydrothermal Sediment.</title>
        <authorList>
            <person name="Zhou Z."/>
            <person name="Liu Y."/>
            <person name="Xu W."/>
            <person name="Pan J."/>
            <person name="Luo Z.H."/>
            <person name="Li M."/>
        </authorList>
    </citation>
    <scope>NUCLEOTIDE SEQUENCE [LARGE SCALE GENOMIC DNA]</scope>
    <source>
        <strain evidence="8">SpSt-556</strain>
    </source>
</reference>
<feature type="region of interest" description="Involved in Mg(2+) ion dislocation from EF-Tu" evidence="6">
    <location>
        <begin position="82"/>
        <end position="85"/>
    </location>
</feature>
<evidence type="ECO:0000256" key="3">
    <source>
        <dbReference type="ARBA" id="ARBA00022768"/>
    </source>
</evidence>
<keyword evidence="6" id="KW-0963">Cytoplasm</keyword>
<dbReference type="FunFam" id="1.10.8.10:FF:000001">
    <property type="entry name" value="Elongation factor Ts"/>
    <property type="match status" value="1"/>
</dbReference>
<dbReference type="Gene3D" id="1.10.8.10">
    <property type="entry name" value="DNA helicase RuvA subunit, C-terminal domain"/>
    <property type="match status" value="1"/>
</dbReference>
<name>A0A7C4KXZ6_9CHLR</name>
<keyword evidence="4 6" id="KW-0648">Protein biosynthesis</keyword>
<feature type="domain" description="Translation elongation factor EFTs/EF1B dimerisation" evidence="7">
    <location>
        <begin position="51"/>
        <end position="198"/>
    </location>
</feature>
<comment type="similarity">
    <text evidence="1 6">Belongs to the EF-Ts family.</text>
</comment>
<organism evidence="8">
    <name type="scientific">Bellilinea caldifistulae</name>
    <dbReference type="NCBI Taxonomy" id="360411"/>
    <lineage>
        <taxon>Bacteria</taxon>
        <taxon>Bacillati</taxon>
        <taxon>Chloroflexota</taxon>
        <taxon>Anaerolineae</taxon>
        <taxon>Anaerolineales</taxon>
        <taxon>Anaerolineaceae</taxon>
        <taxon>Bellilinea</taxon>
    </lineage>
</organism>
<dbReference type="PANTHER" id="PTHR11741">
    <property type="entry name" value="ELONGATION FACTOR TS"/>
    <property type="match status" value="1"/>
</dbReference>
<dbReference type="PANTHER" id="PTHR11741:SF0">
    <property type="entry name" value="ELONGATION FACTOR TS, MITOCHONDRIAL"/>
    <property type="match status" value="1"/>
</dbReference>
<comment type="subcellular location">
    <subcellularLocation>
        <location evidence="6">Cytoplasm</location>
    </subcellularLocation>
</comment>
<dbReference type="EMBL" id="DSXR01000005">
    <property type="protein sequence ID" value="HGS86017.1"/>
    <property type="molecule type" value="Genomic_DNA"/>
</dbReference>
<dbReference type="HAMAP" id="MF_00050">
    <property type="entry name" value="EF_Ts"/>
    <property type="match status" value="1"/>
</dbReference>
<keyword evidence="3 6" id="KW-0251">Elongation factor</keyword>
<dbReference type="CDD" id="cd14275">
    <property type="entry name" value="UBA_EF-Ts"/>
    <property type="match status" value="1"/>
</dbReference>
<dbReference type="Pfam" id="PF00889">
    <property type="entry name" value="EF_TS"/>
    <property type="match status" value="1"/>
</dbReference>
<dbReference type="Gene3D" id="1.10.286.20">
    <property type="match status" value="1"/>
</dbReference>
<evidence type="ECO:0000259" key="7">
    <source>
        <dbReference type="Pfam" id="PF00889"/>
    </source>
</evidence>
<comment type="function">
    <text evidence="5 6">Associates with the EF-Tu.GDP complex and induces the exchange of GDP to GTP. It remains bound to the aminoacyl-tRNA.EF-Tu.GTP complex up to the GTP hydrolysis stage on the ribosome.</text>
</comment>
<dbReference type="InterPro" id="IPR036402">
    <property type="entry name" value="EF-Ts_dimer_sf"/>
</dbReference>
<protein>
    <recommendedName>
        <fullName evidence="2 6">Elongation factor Ts</fullName>
        <shortName evidence="6">EF-Ts</shortName>
    </recommendedName>
</protein>
<evidence type="ECO:0000256" key="1">
    <source>
        <dbReference type="ARBA" id="ARBA00005532"/>
    </source>
</evidence>
<dbReference type="NCBIfam" id="TIGR00116">
    <property type="entry name" value="tsf"/>
    <property type="match status" value="1"/>
</dbReference>
<evidence type="ECO:0000256" key="6">
    <source>
        <dbReference type="HAMAP-Rule" id="MF_00050"/>
    </source>
</evidence>
<dbReference type="Gene3D" id="3.30.479.20">
    <property type="entry name" value="Elongation factor Ts, dimerisation domain"/>
    <property type="match status" value="1"/>
</dbReference>
<dbReference type="AlphaFoldDB" id="A0A7C4KXZ6"/>
<dbReference type="SUPFAM" id="SSF54713">
    <property type="entry name" value="Elongation factor Ts (EF-Ts), dimerisation domain"/>
    <property type="match status" value="1"/>
</dbReference>
<evidence type="ECO:0000256" key="4">
    <source>
        <dbReference type="ARBA" id="ARBA00022917"/>
    </source>
</evidence>
<dbReference type="InterPro" id="IPR009060">
    <property type="entry name" value="UBA-like_sf"/>
</dbReference>
<proteinExistence type="inferred from homology"/>
<accession>A0A7C4KXZ6</accession>
<gene>
    <name evidence="6 8" type="primary">tsf</name>
    <name evidence="8" type="ORF">ENT17_00180</name>
</gene>
<sequence>MTTISTDLIKKLREATSAGVLDCRKALEAAEGDFDKAVDILREKGLATAAKRAGRTASEGVIDVYSHGNGRVCVMVEVNCETDFVGRSEVFRNFAHEIALQIAAASPLYIREEDIPQEVLDKEAAIATAKAREDGKPEAIIPRIVEGSLTKFKDEFVLLRQKYIRDESKTVQDLLNETVVSTGENIIIRRFARWALGETTQEEA</sequence>
<evidence type="ECO:0000313" key="8">
    <source>
        <dbReference type="EMBL" id="HGS86017.1"/>
    </source>
</evidence>
<evidence type="ECO:0000256" key="2">
    <source>
        <dbReference type="ARBA" id="ARBA00016956"/>
    </source>
</evidence>
<comment type="caution">
    <text evidence="8">The sequence shown here is derived from an EMBL/GenBank/DDBJ whole genome shotgun (WGS) entry which is preliminary data.</text>
</comment>
<dbReference type="FunFam" id="1.10.286.20:FF:000001">
    <property type="entry name" value="Elongation factor Ts"/>
    <property type="match status" value="1"/>
</dbReference>
<dbReference type="InterPro" id="IPR014039">
    <property type="entry name" value="Transl_elong_EFTs/EF1B_dimer"/>
</dbReference>
<dbReference type="GO" id="GO:0005737">
    <property type="term" value="C:cytoplasm"/>
    <property type="evidence" value="ECO:0007669"/>
    <property type="project" value="UniProtKB-SubCell"/>
</dbReference>
<evidence type="ECO:0000256" key="5">
    <source>
        <dbReference type="ARBA" id="ARBA00025453"/>
    </source>
</evidence>
<dbReference type="InterPro" id="IPR001816">
    <property type="entry name" value="Transl_elong_EFTs/EF1B"/>
</dbReference>